<dbReference type="EMBL" id="BKCJ010008492">
    <property type="protein sequence ID" value="GEU82499.1"/>
    <property type="molecule type" value="Genomic_DNA"/>
</dbReference>
<dbReference type="AlphaFoldDB" id="A0A6L2NA80"/>
<proteinExistence type="predicted"/>
<name>A0A6L2NA80_TANCI</name>
<comment type="caution">
    <text evidence="2">The sequence shown here is derived from an EMBL/GenBank/DDBJ whole genome shotgun (WGS) entry which is preliminary data.</text>
</comment>
<accession>A0A6L2NA80</accession>
<evidence type="ECO:0000313" key="2">
    <source>
        <dbReference type="EMBL" id="GEU82499.1"/>
    </source>
</evidence>
<feature type="region of interest" description="Disordered" evidence="1">
    <location>
        <begin position="78"/>
        <end position="150"/>
    </location>
</feature>
<gene>
    <name evidence="2" type="ORF">Tci_054477</name>
</gene>
<protein>
    <submittedName>
        <fullName evidence="2">Uncharacterized protein</fullName>
    </submittedName>
</protein>
<reference evidence="2" key="1">
    <citation type="journal article" date="2019" name="Sci. Rep.">
        <title>Draft genome of Tanacetum cinerariifolium, the natural source of mosquito coil.</title>
        <authorList>
            <person name="Yamashiro T."/>
            <person name="Shiraishi A."/>
            <person name="Satake H."/>
            <person name="Nakayama K."/>
        </authorList>
    </citation>
    <scope>NUCLEOTIDE SEQUENCE</scope>
</reference>
<feature type="compositionally biased region" description="Gly residues" evidence="1">
    <location>
        <begin position="85"/>
        <end position="127"/>
    </location>
</feature>
<evidence type="ECO:0000256" key="1">
    <source>
        <dbReference type="SAM" id="MobiDB-lite"/>
    </source>
</evidence>
<sequence>MWQLLGIPCVHATKSMYFIVLPLKPRKIPGRPRKKRIRAICEGGSSTRVSKVGVVVRPRNKQSVDDLEDVDVIHRGLMRDEGAGRSRGGTRGSRGGSSMFGGTSGSTGKGAGRFGGASGSRGRGAGGSKRKPISTAGTQKRKGKKNVGTSGFVKWFGLQDELE</sequence>
<organism evidence="2">
    <name type="scientific">Tanacetum cinerariifolium</name>
    <name type="common">Dalmatian daisy</name>
    <name type="synonym">Chrysanthemum cinerariifolium</name>
    <dbReference type="NCBI Taxonomy" id="118510"/>
    <lineage>
        <taxon>Eukaryota</taxon>
        <taxon>Viridiplantae</taxon>
        <taxon>Streptophyta</taxon>
        <taxon>Embryophyta</taxon>
        <taxon>Tracheophyta</taxon>
        <taxon>Spermatophyta</taxon>
        <taxon>Magnoliopsida</taxon>
        <taxon>eudicotyledons</taxon>
        <taxon>Gunneridae</taxon>
        <taxon>Pentapetalae</taxon>
        <taxon>asterids</taxon>
        <taxon>campanulids</taxon>
        <taxon>Asterales</taxon>
        <taxon>Asteraceae</taxon>
        <taxon>Asteroideae</taxon>
        <taxon>Anthemideae</taxon>
        <taxon>Anthemidinae</taxon>
        <taxon>Tanacetum</taxon>
    </lineage>
</organism>